<feature type="non-terminal residue" evidence="2">
    <location>
        <position position="1"/>
    </location>
</feature>
<protein>
    <submittedName>
        <fullName evidence="2">Uncharacterized protein</fullName>
    </submittedName>
</protein>
<reference evidence="2 3" key="1">
    <citation type="submission" date="2024-05" db="EMBL/GenBank/DDBJ databases">
        <title>Culex pipiens pipiens assembly and annotation.</title>
        <authorList>
            <person name="Alout H."/>
            <person name="Durand T."/>
        </authorList>
    </citation>
    <scope>NUCLEOTIDE SEQUENCE [LARGE SCALE GENOMIC DNA]</scope>
    <source>
        <strain evidence="2">HA-2024</strain>
        <tissue evidence="2">Whole body</tissue>
    </source>
</reference>
<comment type="caution">
    <text evidence="2">The sequence shown here is derived from an EMBL/GenBank/DDBJ whole genome shotgun (WGS) entry which is preliminary data.</text>
</comment>
<name>A0ABD1DBB0_CULPP</name>
<gene>
    <name evidence="1" type="ORF">pipiens_000743</name>
    <name evidence="2" type="ORF">pipiens_020157</name>
</gene>
<evidence type="ECO:0000313" key="2">
    <source>
        <dbReference type="EMBL" id="KAL1396940.1"/>
    </source>
</evidence>
<accession>A0ABD1DBB0</accession>
<evidence type="ECO:0000313" key="3">
    <source>
        <dbReference type="Proteomes" id="UP001562425"/>
    </source>
</evidence>
<dbReference type="AlphaFoldDB" id="A0ABD1DBB0"/>
<keyword evidence="3" id="KW-1185">Reference proteome</keyword>
<feature type="non-terminal residue" evidence="2">
    <location>
        <position position="49"/>
    </location>
</feature>
<proteinExistence type="predicted"/>
<evidence type="ECO:0000313" key="1">
    <source>
        <dbReference type="EMBL" id="KAL1374750.1"/>
    </source>
</evidence>
<dbReference type="EMBL" id="JBEHCU010006509">
    <property type="protein sequence ID" value="KAL1396940.1"/>
    <property type="molecule type" value="Genomic_DNA"/>
</dbReference>
<sequence>SHLYDHAEERRRSAHGQLLLLEQRNGRLLYGALGEQDDVLHRVGVWAVD</sequence>
<dbReference type="EMBL" id="JBEHCU010013067">
    <property type="protein sequence ID" value="KAL1374750.1"/>
    <property type="molecule type" value="Genomic_DNA"/>
</dbReference>
<dbReference type="Proteomes" id="UP001562425">
    <property type="component" value="Unassembled WGS sequence"/>
</dbReference>
<organism evidence="2 3">
    <name type="scientific">Culex pipiens pipiens</name>
    <name type="common">Northern house mosquito</name>
    <dbReference type="NCBI Taxonomy" id="38569"/>
    <lineage>
        <taxon>Eukaryota</taxon>
        <taxon>Metazoa</taxon>
        <taxon>Ecdysozoa</taxon>
        <taxon>Arthropoda</taxon>
        <taxon>Hexapoda</taxon>
        <taxon>Insecta</taxon>
        <taxon>Pterygota</taxon>
        <taxon>Neoptera</taxon>
        <taxon>Endopterygota</taxon>
        <taxon>Diptera</taxon>
        <taxon>Nematocera</taxon>
        <taxon>Culicoidea</taxon>
        <taxon>Culicidae</taxon>
        <taxon>Culicinae</taxon>
        <taxon>Culicini</taxon>
        <taxon>Culex</taxon>
        <taxon>Culex</taxon>
    </lineage>
</organism>